<dbReference type="GO" id="GO:0005886">
    <property type="term" value="C:plasma membrane"/>
    <property type="evidence" value="ECO:0007669"/>
    <property type="project" value="TreeGrafter"/>
</dbReference>
<sequence length="546" mass="59964">MGPQEIKDGFGPDVENPDVERIESTDAVELPAEHGTGTVQLFDKNTVVLIPTPSPDPKDPLNLPLWHKGLIVLTVGLYSAFSVLGTSGLGAVFPTVSAMYPGQEERATDLLTYPTLFMGIGNLLSMPLCVAIGRRPVFLISLVVLVASGIWCACAKDLGTHIAGRDVFSLAAGQSEALAPMMVQEIHFLHERGNRVAWFISVQAIGTAAMFLATTYIAPAWGISWWYWIITIVNGAILVLAFCFVVETKFERPHDANDGNVHLHFDEQGNVIQKGGREMVYRVTTAENHVLEPEKYGPRTWRHDLKLLHSKPEWRAMLTFYKETGQGLVLPTILWLILLNGAFLGVYVFQSSTFGTILTAAPYNFKSGWLGFIQMAQIVDCLVMLPILGYGSDFIAKMMSRQNKGLFEPEYRLLTLIIPTIAAVISCVIYGRAGAHPDVWSWSAVAVPYTVCYFAFLGVNLVGITYAVDSFPEQAGPLLLLICAGRGFIAFGLSYSTVPFANLIGYDGAMNVFAIICGVLSACGILAYVFGKTVRQWAHRRVWKEV</sequence>
<feature type="transmembrane region" description="Helical" evidence="5">
    <location>
        <begin position="510"/>
        <end position="531"/>
    </location>
</feature>
<gene>
    <name evidence="6" type="ORF">NKR23_g6726</name>
</gene>
<evidence type="ECO:0000256" key="3">
    <source>
        <dbReference type="ARBA" id="ARBA00022989"/>
    </source>
</evidence>
<reference evidence="6" key="1">
    <citation type="submission" date="2022-07" db="EMBL/GenBank/DDBJ databases">
        <title>Fungi with potential for degradation of polypropylene.</title>
        <authorList>
            <person name="Gostincar C."/>
        </authorList>
    </citation>
    <scope>NUCLEOTIDE SEQUENCE</scope>
    <source>
        <strain evidence="6">EXF-13308</strain>
    </source>
</reference>
<keyword evidence="7" id="KW-1185">Reference proteome</keyword>
<keyword evidence="3 5" id="KW-1133">Transmembrane helix</keyword>
<evidence type="ECO:0000313" key="7">
    <source>
        <dbReference type="Proteomes" id="UP001174694"/>
    </source>
</evidence>
<feature type="transmembrane region" description="Helical" evidence="5">
    <location>
        <begin position="369"/>
        <end position="390"/>
    </location>
</feature>
<feature type="transmembrane region" description="Helical" evidence="5">
    <location>
        <begin position="196"/>
        <end position="219"/>
    </location>
</feature>
<evidence type="ECO:0000256" key="1">
    <source>
        <dbReference type="ARBA" id="ARBA00004141"/>
    </source>
</evidence>
<accession>A0AA38RCL1</accession>
<dbReference type="PANTHER" id="PTHR23502:SF164">
    <property type="entry name" value="MAJOR FACILITATOR SUPERFAMILY (MFS) PROFILE DOMAIN-CONTAINING PROTEIN"/>
    <property type="match status" value="1"/>
</dbReference>
<keyword evidence="2 5" id="KW-0812">Transmembrane</keyword>
<evidence type="ECO:0000313" key="6">
    <source>
        <dbReference type="EMBL" id="KAJ9142982.1"/>
    </source>
</evidence>
<evidence type="ECO:0000256" key="2">
    <source>
        <dbReference type="ARBA" id="ARBA00022692"/>
    </source>
</evidence>
<dbReference type="EMBL" id="JANBVO010000020">
    <property type="protein sequence ID" value="KAJ9142982.1"/>
    <property type="molecule type" value="Genomic_DNA"/>
</dbReference>
<dbReference type="InterPro" id="IPR011701">
    <property type="entry name" value="MFS"/>
</dbReference>
<proteinExistence type="predicted"/>
<organism evidence="6 7">
    <name type="scientific">Pleurostoma richardsiae</name>
    <dbReference type="NCBI Taxonomy" id="41990"/>
    <lineage>
        <taxon>Eukaryota</taxon>
        <taxon>Fungi</taxon>
        <taxon>Dikarya</taxon>
        <taxon>Ascomycota</taxon>
        <taxon>Pezizomycotina</taxon>
        <taxon>Sordariomycetes</taxon>
        <taxon>Sordariomycetidae</taxon>
        <taxon>Calosphaeriales</taxon>
        <taxon>Pleurostomataceae</taxon>
        <taxon>Pleurostoma</taxon>
    </lineage>
</organism>
<feature type="transmembrane region" description="Helical" evidence="5">
    <location>
        <begin position="327"/>
        <end position="349"/>
    </location>
</feature>
<evidence type="ECO:0000256" key="4">
    <source>
        <dbReference type="ARBA" id="ARBA00023136"/>
    </source>
</evidence>
<keyword evidence="4 5" id="KW-0472">Membrane</keyword>
<feature type="transmembrane region" description="Helical" evidence="5">
    <location>
        <begin position="70"/>
        <end position="93"/>
    </location>
</feature>
<dbReference type="Pfam" id="PF07690">
    <property type="entry name" value="MFS_1"/>
    <property type="match status" value="1"/>
</dbReference>
<feature type="transmembrane region" description="Helical" evidence="5">
    <location>
        <begin position="439"/>
        <end position="466"/>
    </location>
</feature>
<feature type="transmembrane region" description="Helical" evidence="5">
    <location>
        <begin position="225"/>
        <end position="246"/>
    </location>
</feature>
<comment type="subcellular location">
    <subcellularLocation>
        <location evidence="1">Membrane</location>
        <topology evidence="1">Multi-pass membrane protein</topology>
    </subcellularLocation>
</comment>
<dbReference type="PANTHER" id="PTHR23502">
    <property type="entry name" value="MAJOR FACILITATOR SUPERFAMILY"/>
    <property type="match status" value="1"/>
</dbReference>
<protein>
    <submittedName>
        <fullName evidence="6">Major facilitator superfamily transporter</fullName>
    </submittedName>
</protein>
<dbReference type="InterPro" id="IPR036259">
    <property type="entry name" value="MFS_trans_sf"/>
</dbReference>
<name>A0AA38RCL1_9PEZI</name>
<dbReference type="Gene3D" id="1.20.1250.20">
    <property type="entry name" value="MFS general substrate transporter like domains"/>
    <property type="match status" value="1"/>
</dbReference>
<dbReference type="AlphaFoldDB" id="A0AA38RCL1"/>
<evidence type="ECO:0000256" key="5">
    <source>
        <dbReference type="SAM" id="Phobius"/>
    </source>
</evidence>
<dbReference type="Proteomes" id="UP001174694">
    <property type="component" value="Unassembled WGS sequence"/>
</dbReference>
<feature type="transmembrane region" description="Helical" evidence="5">
    <location>
        <begin position="411"/>
        <end position="433"/>
    </location>
</feature>
<feature type="transmembrane region" description="Helical" evidence="5">
    <location>
        <begin position="478"/>
        <end position="498"/>
    </location>
</feature>
<dbReference type="GO" id="GO:0022857">
    <property type="term" value="F:transmembrane transporter activity"/>
    <property type="evidence" value="ECO:0007669"/>
    <property type="project" value="InterPro"/>
</dbReference>
<feature type="transmembrane region" description="Helical" evidence="5">
    <location>
        <begin position="113"/>
        <end position="132"/>
    </location>
</feature>
<dbReference type="SUPFAM" id="SSF103473">
    <property type="entry name" value="MFS general substrate transporter"/>
    <property type="match status" value="1"/>
</dbReference>
<comment type="caution">
    <text evidence="6">The sequence shown here is derived from an EMBL/GenBank/DDBJ whole genome shotgun (WGS) entry which is preliminary data.</text>
</comment>